<accession>A0A841ZCB9</accession>
<sequence length="165" mass="19034">MTEIVEKVLKELKSKYKPNTPIELNVVDGVPCNAICEYKSAATRDDLQLLEHYLGRTIPNDYKMFLNSYNGASILATYEDGMVIKSEGLEIFDVENAIDNSKNLDLESNYIAVGIFLDDYWVVLDLDKNCICICEYGEMTELSIRFEQFVDKFMKTSRHAFWQDQ</sequence>
<dbReference type="EMBL" id="JAARRL010000046">
    <property type="protein sequence ID" value="MBC1502137.1"/>
    <property type="molecule type" value="Genomic_DNA"/>
</dbReference>
<name>A0A841ZCB9_9LIST</name>
<protein>
    <recommendedName>
        <fullName evidence="1">Knr4/Smi1-like domain-containing protein</fullName>
    </recommendedName>
</protein>
<dbReference type="InterPro" id="IPR018958">
    <property type="entry name" value="Knr4/Smi1-like_dom"/>
</dbReference>
<dbReference type="SMART" id="SM00860">
    <property type="entry name" value="SMI1_KNR4"/>
    <property type="match status" value="1"/>
</dbReference>
<evidence type="ECO:0000313" key="3">
    <source>
        <dbReference type="Proteomes" id="UP000564536"/>
    </source>
</evidence>
<reference evidence="2 3" key="1">
    <citation type="submission" date="2020-03" db="EMBL/GenBank/DDBJ databases">
        <title>Soil Listeria distribution.</title>
        <authorList>
            <person name="Liao J."/>
            <person name="Wiedmann M."/>
        </authorList>
    </citation>
    <scope>NUCLEOTIDE SEQUENCE [LARGE SCALE GENOMIC DNA]</scope>
    <source>
        <strain evidence="2 3">FSL L7-1523</strain>
    </source>
</reference>
<dbReference type="Pfam" id="PF09346">
    <property type="entry name" value="SMI1_KNR4"/>
    <property type="match status" value="1"/>
</dbReference>
<comment type="caution">
    <text evidence="2">The sequence shown here is derived from an EMBL/GenBank/DDBJ whole genome shotgun (WGS) entry which is preliminary data.</text>
</comment>
<dbReference type="Gene3D" id="3.40.1580.10">
    <property type="entry name" value="SMI1/KNR4-like"/>
    <property type="match status" value="1"/>
</dbReference>
<proteinExistence type="predicted"/>
<evidence type="ECO:0000313" key="2">
    <source>
        <dbReference type="EMBL" id="MBC1502137.1"/>
    </source>
</evidence>
<gene>
    <name evidence="2" type="ORF">HB943_16160</name>
</gene>
<dbReference type="Proteomes" id="UP000564536">
    <property type="component" value="Unassembled WGS sequence"/>
</dbReference>
<dbReference type="AlphaFoldDB" id="A0A841ZCB9"/>
<organism evidence="2 3">
    <name type="scientific">Listeria weihenstephanensis</name>
    <dbReference type="NCBI Taxonomy" id="1006155"/>
    <lineage>
        <taxon>Bacteria</taxon>
        <taxon>Bacillati</taxon>
        <taxon>Bacillota</taxon>
        <taxon>Bacilli</taxon>
        <taxon>Bacillales</taxon>
        <taxon>Listeriaceae</taxon>
        <taxon>Listeria</taxon>
    </lineage>
</organism>
<evidence type="ECO:0000259" key="1">
    <source>
        <dbReference type="SMART" id="SM00860"/>
    </source>
</evidence>
<dbReference type="InterPro" id="IPR037883">
    <property type="entry name" value="Knr4/Smi1-like_sf"/>
</dbReference>
<dbReference type="RefSeq" id="WP_185427654.1">
    <property type="nucleotide sequence ID" value="NZ_JAARRL010000046.1"/>
</dbReference>
<dbReference type="SUPFAM" id="SSF160631">
    <property type="entry name" value="SMI1/KNR4-like"/>
    <property type="match status" value="1"/>
</dbReference>
<feature type="domain" description="Knr4/Smi1-like" evidence="1">
    <location>
        <begin position="41"/>
        <end position="152"/>
    </location>
</feature>